<evidence type="ECO:0000256" key="3">
    <source>
        <dbReference type="ARBA" id="ARBA00022801"/>
    </source>
</evidence>
<feature type="region of interest" description="Disordered" evidence="5">
    <location>
        <begin position="167"/>
        <end position="228"/>
    </location>
</feature>
<feature type="domain" description="NlpC/P60" evidence="6">
    <location>
        <begin position="575"/>
        <end position="693"/>
    </location>
</feature>
<feature type="region of interest" description="Disordered" evidence="5">
    <location>
        <begin position="375"/>
        <end position="512"/>
    </location>
</feature>
<dbReference type="InterPro" id="IPR051794">
    <property type="entry name" value="PG_Endopeptidase_C40"/>
</dbReference>
<dbReference type="Proteomes" id="UP001221150">
    <property type="component" value="Unassembled WGS sequence"/>
</dbReference>
<feature type="compositionally biased region" description="Gly residues" evidence="5">
    <location>
        <begin position="491"/>
        <end position="512"/>
    </location>
</feature>
<name>A0ABT6AA34_9ACTN</name>
<evidence type="ECO:0000256" key="2">
    <source>
        <dbReference type="ARBA" id="ARBA00022670"/>
    </source>
</evidence>
<feature type="compositionally biased region" description="Low complexity" evidence="5">
    <location>
        <begin position="417"/>
        <end position="434"/>
    </location>
</feature>
<proteinExistence type="inferred from homology"/>
<organism evidence="7 8">
    <name type="scientific">Streptomyces tropicalis</name>
    <dbReference type="NCBI Taxonomy" id="3034234"/>
    <lineage>
        <taxon>Bacteria</taxon>
        <taxon>Bacillati</taxon>
        <taxon>Actinomycetota</taxon>
        <taxon>Actinomycetes</taxon>
        <taxon>Kitasatosporales</taxon>
        <taxon>Streptomycetaceae</taxon>
        <taxon>Streptomyces</taxon>
    </lineage>
</organism>
<feature type="region of interest" description="Disordered" evidence="5">
    <location>
        <begin position="98"/>
        <end position="121"/>
    </location>
</feature>
<feature type="compositionally biased region" description="Gly residues" evidence="5">
    <location>
        <begin position="184"/>
        <end position="197"/>
    </location>
</feature>
<dbReference type="PANTHER" id="PTHR47359:SF3">
    <property type="entry name" value="NLP_P60 DOMAIN-CONTAINING PROTEIN-RELATED"/>
    <property type="match status" value="1"/>
</dbReference>
<evidence type="ECO:0000313" key="8">
    <source>
        <dbReference type="Proteomes" id="UP001221150"/>
    </source>
</evidence>
<feature type="region of interest" description="Disordered" evidence="5">
    <location>
        <begin position="1"/>
        <end position="32"/>
    </location>
</feature>
<dbReference type="Pfam" id="PF00877">
    <property type="entry name" value="NLPC_P60"/>
    <property type="match status" value="1"/>
</dbReference>
<keyword evidence="8" id="KW-1185">Reference proteome</keyword>
<evidence type="ECO:0000259" key="6">
    <source>
        <dbReference type="PROSITE" id="PS51935"/>
    </source>
</evidence>
<evidence type="ECO:0000313" key="7">
    <source>
        <dbReference type="EMBL" id="MDF3301514.1"/>
    </source>
</evidence>
<sequence>MAPERPSRPGGFGLPGARDFDPGAAVDDVVPSPAEVQQRISRLYDRAETATGNYNATRAMNRAQRSRTAPVPARSARSADPALDALARRWMDVARAQSGPSVAAALPPGRRPQPGDSRTALPAARTAAALPERGRELPAPARLELTAGPSDPEPVAGPTAARALVAPAGPPALPAAGTAPGADGTAGPGALPSGGTGRLPYGDATALLPGPAGTPPAGPADGLPGPVDALSTRVMEALPSGALDVPSTGRTDALATGSMDVLSTGLTGRPPSAGADPWPVVGGGAQPLAETAVWPAGAVPAPVDASAGDGGPMIVAPRPNLSAAELTEVPPTGLGAAPAALAAAAPFGGTVPGALDGTWGSTPPPVPAYAGGTGAPPGPLKSATARAVRPRSQVDRSAKERLRRQLAQSQGVLARHAAQSATRPATAAGAPSAAEPWRGTPTAPWTETPLTAGQSPLADGPVPPTAVGTPGGTVQGYGGGLPQGYDVSPGQGYGAGPTQGHGGGTAQGYDGGPARGADVTAYLDTPLYLDTVASMAAPAVPALTGGHTFTADPAFAAAPRTGAAAPAGPSGVVPAGQAERALAFARAQIGRPCVWGATGPDSYDCASLTQAAWRVAGVALPRTAQEQSALGTAVPLAELRAGDLVFFHADAGHVGICTGSGTMVHAPGPGTPIREESIFFAGAPAIRGAVRPA</sequence>
<comment type="caution">
    <text evidence="7">The sequence shown here is derived from an EMBL/GenBank/DDBJ whole genome shotgun (WGS) entry which is preliminary data.</text>
</comment>
<feature type="region of interest" description="Disordered" evidence="5">
    <location>
        <begin position="47"/>
        <end position="80"/>
    </location>
</feature>
<evidence type="ECO:0000256" key="4">
    <source>
        <dbReference type="ARBA" id="ARBA00022807"/>
    </source>
</evidence>
<protein>
    <submittedName>
        <fullName evidence="7">NlpC/P60 family protein</fullName>
    </submittedName>
</protein>
<dbReference type="PANTHER" id="PTHR47359">
    <property type="entry name" value="PEPTIDOGLYCAN DL-ENDOPEPTIDASE CWLO"/>
    <property type="match status" value="1"/>
</dbReference>
<keyword evidence="3" id="KW-0378">Hydrolase</keyword>
<evidence type="ECO:0000256" key="1">
    <source>
        <dbReference type="ARBA" id="ARBA00007074"/>
    </source>
</evidence>
<dbReference type="PROSITE" id="PS51935">
    <property type="entry name" value="NLPC_P60"/>
    <property type="match status" value="1"/>
</dbReference>
<feature type="compositionally biased region" description="Low complexity" evidence="5">
    <location>
        <begin position="174"/>
        <end position="183"/>
    </location>
</feature>
<dbReference type="InterPro" id="IPR000064">
    <property type="entry name" value="NLP_P60_dom"/>
</dbReference>
<keyword evidence="4" id="KW-0788">Thiol protease</keyword>
<accession>A0ABT6AA34</accession>
<feature type="compositionally biased region" description="Gly residues" evidence="5">
    <location>
        <begin position="469"/>
        <end position="482"/>
    </location>
</feature>
<dbReference type="Gene3D" id="3.90.1720.10">
    <property type="entry name" value="endopeptidase domain like (from Nostoc punctiforme)"/>
    <property type="match status" value="1"/>
</dbReference>
<dbReference type="EMBL" id="JARJBB010000013">
    <property type="protein sequence ID" value="MDF3301514.1"/>
    <property type="molecule type" value="Genomic_DNA"/>
</dbReference>
<evidence type="ECO:0000256" key="5">
    <source>
        <dbReference type="SAM" id="MobiDB-lite"/>
    </source>
</evidence>
<keyword evidence="2" id="KW-0645">Protease</keyword>
<reference evidence="7 8" key="1">
    <citation type="submission" date="2023-03" db="EMBL/GenBank/DDBJ databases">
        <title>Draft genome sequence of Streptomyces sp. K1PA1 isolated from peat swamp forest in Thailand.</title>
        <authorList>
            <person name="Klaysubun C."/>
            <person name="Duangmal K."/>
        </authorList>
    </citation>
    <scope>NUCLEOTIDE SEQUENCE [LARGE SCALE GENOMIC DNA]</scope>
    <source>
        <strain evidence="7 8">K1PA1</strain>
    </source>
</reference>
<dbReference type="SUPFAM" id="SSF54001">
    <property type="entry name" value="Cysteine proteinases"/>
    <property type="match status" value="1"/>
</dbReference>
<comment type="similarity">
    <text evidence="1">Belongs to the peptidase C40 family.</text>
</comment>
<gene>
    <name evidence="7" type="ORF">P3H78_23390</name>
</gene>
<feature type="compositionally biased region" description="Polar residues" evidence="5">
    <location>
        <begin position="443"/>
        <end position="454"/>
    </location>
</feature>
<dbReference type="InterPro" id="IPR038765">
    <property type="entry name" value="Papain-like_cys_pep_sf"/>
</dbReference>
<dbReference type="RefSeq" id="WP_276111091.1">
    <property type="nucleotide sequence ID" value="NZ_JARJBB010000013.1"/>
</dbReference>